<dbReference type="EC" id="5.1.3.17" evidence="6"/>
<evidence type="ECO:0000313" key="16">
    <source>
        <dbReference type="Proteomes" id="UP000015102"/>
    </source>
</evidence>
<dbReference type="OMA" id="IPVERKF"/>
<evidence type="ECO:0000256" key="4">
    <source>
        <dbReference type="ARBA" id="ARBA00005093"/>
    </source>
</evidence>
<dbReference type="PANTHER" id="PTHR13174">
    <property type="entry name" value="D-GLUCURONYL C5-EPIMERASE"/>
    <property type="match status" value="1"/>
</dbReference>
<keyword evidence="9" id="KW-1133">Transmembrane helix</keyword>
<dbReference type="GO" id="GO:0030210">
    <property type="term" value="P:heparin proteoglycan biosynthetic process"/>
    <property type="evidence" value="ECO:0007669"/>
    <property type="project" value="UniProtKB-UniPathway"/>
</dbReference>
<dbReference type="PANTHER" id="PTHR13174:SF3">
    <property type="entry name" value="D-GLUCURONYL C5-EPIMERASE"/>
    <property type="match status" value="1"/>
</dbReference>
<evidence type="ECO:0000256" key="2">
    <source>
        <dbReference type="ARBA" id="ARBA00004606"/>
    </source>
</evidence>
<dbReference type="GO" id="GO:0047464">
    <property type="term" value="F:heparosan-N-sulfate-glucuronate 5-epimerase activity"/>
    <property type="evidence" value="ECO:0007669"/>
    <property type="project" value="UniProtKB-EC"/>
</dbReference>
<proteinExistence type="inferred from homology"/>
<dbReference type="GO" id="GO:0005794">
    <property type="term" value="C:Golgi apparatus"/>
    <property type="evidence" value="ECO:0007669"/>
    <property type="project" value="TreeGrafter"/>
</dbReference>
<feature type="domain" description="D-glucuronyl C5-epimerase beta-sandwich" evidence="14">
    <location>
        <begin position="2"/>
        <end position="38"/>
    </location>
</feature>
<dbReference type="HOGENOM" id="CLU_1248070_0_0_1"/>
<dbReference type="InterPro" id="IPR059154">
    <property type="entry name" value="Glce_b_sandwich"/>
</dbReference>
<keyword evidence="10" id="KW-0472">Membrane</keyword>
<keyword evidence="11" id="KW-0413">Isomerase</keyword>
<comment type="catalytic activity">
    <reaction evidence="1">
        <text>[heparosan-N-sulfate](n) = [heparan-N-sulfate](n)</text>
        <dbReference type="Rhea" id="RHEA:20197"/>
        <dbReference type="Rhea" id="RHEA-COMP:9556"/>
        <dbReference type="Rhea" id="RHEA-COMP:9557"/>
        <dbReference type="ChEBI" id="CHEBI:58041"/>
        <dbReference type="ChEBI" id="CHEBI:58287"/>
        <dbReference type="EC" id="5.1.3.17"/>
    </reaction>
</comment>
<keyword evidence="8" id="KW-0735">Signal-anchor</keyword>
<dbReference type="InterPro" id="IPR039721">
    <property type="entry name" value="C5-epimerase"/>
</dbReference>
<dbReference type="GO" id="GO:0015012">
    <property type="term" value="P:heparan sulfate proteoglycan biosynthetic process"/>
    <property type="evidence" value="ECO:0007669"/>
    <property type="project" value="InterPro"/>
</dbReference>
<comment type="similarity">
    <text evidence="5">Belongs to the D-glucuronyl C5-epimerase family.</text>
</comment>
<evidence type="ECO:0000256" key="12">
    <source>
        <dbReference type="ARBA" id="ARBA00037847"/>
    </source>
</evidence>
<evidence type="ECO:0000256" key="9">
    <source>
        <dbReference type="ARBA" id="ARBA00022989"/>
    </source>
</evidence>
<comment type="subcellular location">
    <subcellularLocation>
        <location evidence="12">Endomembrane system</location>
        <topology evidence="12">Single-pass membrane protein</topology>
    </subcellularLocation>
    <subcellularLocation>
        <location evidence="2">Membrane</location>
        <topology evidence="2">Single-pass type II membrane protein</topology>
    </subcellularLocation>
</comment>
<comment type="pathway">
    <text evidence="3">Glycan metabolism; heparin biosynthesis.</text>
</comment>
<name>T1GW37_MEGSC</name>
<evidence type="ECO:0000256" key="10">
    <source>
        <dbReference type="ARBA" id="ARBA00023136"/>
    </source>
</evidence>
<keyword evidence="7" id="KW-0812">Transmembrane</keyword>
<evidence type="ECO:0000256" key="5">
    <source>
        <dbReference type="ARBA" id="ARBA00005584"/>
    </source>
</evidence>
<sequence length="222" mass="25250">MNHWKHLTRDLFIDLQKGLKGSKLRRSDIRITAIALLGIGMFDNLTLSTYDHMAHFYDAAEWFVNNQDRKTGGWPNPVRRNLLGFQELKSGWLSAMGQGHAISLLARAYWHSHGDKRYLRAASNGLKPFRIFSKDGGVLATFLGKYHWYEEYPTTPASYVLNGFIYSLLGLYDLNNTAPQPIAKEAGKLFRQGMTSLKKMLTLFDTGSGTNYDLRHFSLGKL</sequence>
<evidence type="ECO:0000259" key="13">
    <source>
        <dbReference type="Pfam" id="PF06662"/>
    </source>
</evidence>
<dbReference type="Proteomes" id="UP000015102">
    <property type="component" value="Unassembled WGS sequence"/>
</dbReference>
<evidence type="ECO:0000256" key="11">
    <source>
        <dbReference type="ARBA" id="ARBA00023235"/>
    </source>
</evidence>
<evidence type="ECO:0000256" key="7">
    <source>
        <dbReference type="ARBA" id="ARBA00022692"/>
    </source>
</evidence>
<dbReference type="EMBL" id="CAQQ02006403">
    <property type="status" value="NOT_ANNOTATED_CDS"/>
    <property type="molecule type" value="Genomic_DNA"/>
</dbReference>
<dbReference type="Pfam" id="PF06662">
    <property type="entry name" value="C5-epim_C"/>
    <property type="match status" value="1"/>
</dbReference>
<evidence type="ECO:0000256" key="1">
    <source>
        <dbReference type="ARBA" id="ARBA00000434"/>
    </source>
</evidence>
<comment type="pathway">
    <text evidence="4">Glycan metabolism; heparan sulfate biosynthesis.</text>
</comment>
<evidence type="ECO:0000313" key="15">
    <source>
        <dbReference type="EnsemblMetazoa" id="MESCA008008-PA"/>
    </source>
</evidence>
<evidence type="ECO:0000256" key="8">
    <source>
        <dbReference type="ARBA" id="ARBA00022968"/>
    </source>
</evidence>
<evidence type="ECO:0000256" key="3">
    <source>
        <dbReference type="ARBA" id="ARBA00004841"/>
    </source>
</evidence>
<evidence type="ECO:0000259" key="14">
    <source>
        <dbReference type="Pfam" id="PF21174"/>
    </source>
</evidence>
<dbReference type="STRING" id="36166.T1GW37"/>
<reference evidence="15" key="2">
    <citation type="submission" date="2015-06" db="UniProtKB">
        <authorList>
            <consortium name="EnsemblMetazoa"/>
        </authorList>
    </citation>
    <scope>IDENTIFICATION</scope>
</reference>
<dbReference type="EnsemblMetazoa" id="MESCA008008-RA">
    <property type="protein sequence ID" value="MESCA008008-PA"/>
    <property type="gene ID" value="MESCA008008"/>
</dbReference>
<dbReference type="InterPro" id="IPR010598">
    <property type="entry name" value="C5-epim_C"/>
</dbReference>
<keyword evidence="16" id="KW-1185">Reference proteome</keyword>
<evidence type="ECO:0000256" key="6">
    <source>
        <dbReference type="ARBA" id="ARBA00012087"/>
    </source>
</evidence>
<protein>
    <recommendedName>
        <fullName evidence="6">heparosan-N-sulfate-glucuronate 5-epimerase</fullName>
        <ecNumber evidence="6">5.1.3.17</ecNumber>
    </recommendedName>
</protein>
<feature type="domain" description="D-glucuronyl C5-epimerase C-terminal" evidence="13">
    <location>
        <begin position="67"/>
        <end position="220"/>
    </location>
</feature>
<dbReference type="UniPathway" id="UPA00862"/>
<dbReference type="Pfam" id="PF21174">
    <property type="entry name" value="Glce_b_sandwich"/>
    <property type="match status" value="1"/>
</dbReference>
<reference evidence="16" key="1">
    <citation type="submission" date="2013-02" db="EMBL/GenBank/DDBJ databases">
        <authorList>
            <person name="Hughes D."/>
        </authorList>
    </citation>
    <scope>NUCLEOTIDE SEQUENCE</scope>
    <source>
        <strain>Durham</strain>
        <strain evidence="16">NC isolate 2 -- Noor lab</strain>
    </source>
</reference>
<organism evidence="15 16">
    <name type="scientific">Megaselia scalaris</name>
    <name type="common">Humpbacked fly</name>
    <name type="synonym">Phora scalaris</name>
    <dbReference type="NCBI Taxonomy" id="36166"/>
    <lineage>
        <taxon>Eukaryota</taxon>
        <taxon>Metazoa</taxon>
        <taxon>Ecdysozoa</taxon>
        <taxon>Arthropoda</taxon>
        <taxon>Hexapoda</taxon>
        <taxon>Insecta</taxon>
        <taxon>Pterygota</taxon>
        <taxon>Neoptera</taxon>
        <taxon>Endopterygota</taxon>
        <taxon>Diptera</taxon>
        <taxon>Brachycera</taxon>
        <taxon>Muscomorpha</taxon>
        <taxon>Platypezoidea</taxon>
        <taxon>Phoridae</taxon>
        <taxon>Megaseliini</taxon>
        <taxon>Megaselia</taxon>
    </lineage>
</organism>
<accession>T1GW37</accession>
<dbReference type="AlphaFoldDB" id="T1GW37"/>